<evidence type="ECO:0000259" key="8">
    <source>
        <dbReference type="Pfam" id="PF13742"/>
    </source>
</evidence>
<evidence type="ECO:0000256" key="1">
    <source>
        <dbReference type="ARBA" id="ARBA00022490"/>
    </source>
</evidence>
<keyword evidence="3 5" id="KW-0378">Hydrolase</keyword>
<dbReference type="AlphaFoldDB" id="W7AWE4"/>
<dbReference type="GO" id="GO:0005737">
    <property type="term" value="C:cytoplasm"/>
    <property type="evidence" value="ECO:0007669"/>
    <property type="project" value="UniProtKB-SubCell"/>
</dbReference>
<dbReference type="CDD" id="cd04489">
    <property type="entry name" value="ExoVII_LU_OBF"/>
    <property type="match status" value="1"/>
</dbReference>
<dbReference type="PANTHER" id="PTHR30008:SF0">
    <property type="entry name" value="EXODEOXYRIBONUCLEASE 7 LARGE SUBUNIT"/>
    <property type="match status" value="1"/>
</dbReference>
<dbReference type="PANTHER" id="PTHR30008">
    <property type="entry name" value="EXODEOXYRIBONUCLEASE 7 LARGE SUBUNIT"/>
    <property type="match status" value="1"/>
</dbReference>
<comment type="caution">
    <text evidence="9">The sequence shown here is derived from an EMBL/GenBank/DDBJ whole genome shotgun (WGS) entry which is preliminary data.</text>
</comment>
<accession>W7AWE4</accession>
<dbReference type="InterPro" id="IPR003753">
    <property type="entry name" value="Exonuc_VII_L"/>
</dbReference>
<dbReference type="GO" id="GO:0006308">
    <property type="term" value="P:DNA catabolic process"/>
    <property type="evidence" value="ECO:0007669"/>
    <property type="project" value="UniProtKB-UniRule"/>
</dbReference>
<sequence>MILQEKYLTVEALTKYIERKFEADPYLKQVFVKGEISNLKMPASGHLYFTLKDEAAMIRVVMFAKSVQKLNFKPEDGMNILLTGRISVFTKAGRYQFYAEGMEPDGIGALYVQFEQLKAKLEKEGLFDAGHKKVLPSFPSKIAVVTSRTGAAVRDILTTIHRRMPCVEVLVYPTLVQGEGSAQKVAQNIARINQRNDIDLMIIGRGGGSLEELWAFNEEVVVRSVYDSDVPVISAVGHETDFSLSDFAADVRAATPTAAAELAVPHAADLLERLSERKYRLTHSLNLIFERRQADLLALKEKLQFYGPRRLLENQIERLDFDRLKLEQAMKQQLERKQFQFERVSGRLKSHSPVYELRKSEQTLNELTRRLQTAAAVTVKDKRHQFVRQIEALEYLNPLSLLKRGFGLTYKENTLVKHIDEIELGDEVSVRIYGGKFQANVTAKEEMEIGNEKGADI</sequence>
<dbReference type="InterPro" id="IPR025824">
    <property type="entry name" value="OB-fold_nuc-bd_dom"/>
</dbReference>
<dbReference type="Pfam" id="PF13742">
    <property type="entry name" value="tRNA_anti_2"/>
    <property type="match status" value="1"/>
</dbReference>
<dbReference type="OrthoDB" id="9802795at2"/>
<dbReference type="STRING" id="1265818.MAQA_11021"/>
<evidence type="ECO:0000256" key="4">
    <source>
        <dbReference type="ARBA" id="ARBA00022839"/>
    </source>
</evidence>
<keyword evidence="10" id="KW-1185">Reference proteome</keyword>
<proteinExistence type="inferred from homology"/>
<feature type="domain" description="OB-fold nucleic acid binding" evidence="8">
    <location>
        <begin position="8"/>
        <end position="103"/>
    </location>
</feature>
<dbReference type="EMBL" id="AOCG01000012">
    <property type="protein sequence ID" value="EUJ17560.1"/>
    <property type="molecule type" value="Genomic_DNA"/>
</dbReference>
<comment type="subcellular location">
    <subcellularLocation>
        <location evidence="5 6">Cytoplasm</location>
    </subcellularLocation>
</comment>
<keyword evidence="1 5" id="KW-0963">Cytoplasm</keyword>
<evidence type="ECO:0000256" key="3">
    <source>
        <dbReference type="ARBA" id="ARBA00022801"/>
    </source>
</evidence>
<dbReference type="HAMAP" id="MF_00378">
    <property type="entry name" value="Exonuc_7_L"/>
    <property type="match status" value="1"/>
</dbReference>
<dbReference type="Proteomes" id="UP000019246">
    <property type="component" value="Unassembled WGS sequence"/>
</dbReference>
<gene>
    <name evidence="5 9" type="primary">xseA</name>
    <name evidence="9" type="ORF">MAQA_11021</name>
</gene>
<dbReference type="Pfam" id="PF02601">
    <property type="entry name" value="Exonuc_VII_L"/>
    <property type="match status" value="1"/>
</dbReference>
<dbReference type="NCBIfam" id="TIGR00237">
    <property type="entry name" value="xseA"/>
    <property type="match status" value="1"/>
</dbReference>
<dbReference type="PATRIC" id="fig|1265818.5.peg.2215"/>
<organism evidence="9 10">
    <name type="scientific">Listeria aquatica FSL S10-1188</name>
    <dbReference type="NCBI Taxonomy" id="1265818"/>
    <lineage>
        <taxon>Bacteria</taxon>
        <taxon>Bacillati</taxon>
        <taxon>Bacillota</taxon>
        <taxon>Bacilli</taxon>
        <taxon>Bacillales</taxon>
        <taxon>Listeriaceae</taxon>
        <taxon>Listeria</taxon>
    </lineage>
</organism>
<evidence type="ECO:0000259" key="7">
    <source>
        <dbReference type="Pfam" id="PF02601"/>
    </source>
</evidence>
<dbReference type="GO" id="GO:0003676">
    <property type="term" value="F:nucleic acid binding"/>
    <property type="evidence" value="ECO:0007669"/>
    <property type="project" value="InterPro"/>
</dbReference>
<keyword evidence="4 5" id="KW-0269">Exonuclease</keyword>
<comment type="catalytic activity">
    <reaction evidence="5 6">
        <text>Exonucleolytic cleavage in either 5'- to 3'- or 3'- to 5'-direction to yield nucleoside 5'-phosphates.</text>
        <dbReference type="EC" id="3.1.11.6"/>
    </reaction>
</comment>
<dbReference type="GO" id="GO:0008855">
    <property type="term" value="F:exodeoxyribonuclease VII activity"/>
    <property type="evidence" value="ECO:0007669"/>
    <property type="project" value="UniProtKB-UniRule"/>
</dbReference>
<evidence type="ECO:0000256" key="5">
    <source>
        <dbReference type="HAMAP-Rule" id="MF_00378"/>
    </source>
</evidence>
<comment type="similarity">
    <text evidence="5 6">Belongs to the XseA family.</text>
</comment>
<feature type="domain" description="Exonuclease VII large subunit C-terminal" evidence="7">
    <location>
        <begin position="126"/>
        <end position="439"/>
    </location>
</feature>
<reference evidence="9 10" key="1">
    <citation type="journal article" date="2014" name="Int. J. Syst. Evol. Microbiol.">
        <title>Listeria floridensis sp. nov., Listeria aquatica sp. nov., Listeria cornellensis sp. nov., Listeria riparia sp. nov. and Listeria grandensis sp. nov., from agricultural and natural environments.</title>
        <authorList>
            <person name="den Bakker H.C."/>
            <person name="Warchocki S."/>
            <person name="Wright E.M."/>
            <person name="Allred A.F."/>
            <person name="Ahlstrom C."/>
            <person name="Manuel C.S."/>
            <person name="Stasiewicz M.J."/>
            <person name="Burrell A."/>
            <person name="Roof S."/>
            <person name="Strawn L."/>
            <person name="Fortes E.D."/>
            <person name="Nightingale K.K."/>
            <person name="Kephart D."/>
            <person name="Wiedmann M."/>
        </authorList>
    </citation>
    <scope>NUCLEOTIDE SEQUENCE [LARGE SCALE GENOMIC DNA]</scope>
    <source>
        <strain evidence="9 10">FSL S10-1188</strain>
    </source>
</reference>
<comment type="function">
    <text evidence="5">Bidirectionally degrades single-stranded DNA into large acid-insoluble oligonucleotides, which are then degraded further into small acid-soluble oligonucleotides.</text>
</comment>
<dbReference type="EC" id="3.1.11.6" evidence="5"/>
<evidence type="ECO:0000313" key="9">
    <source>
        <dbReference type="EMBL" id="EUJ17560.1"/>
    </source>
</evidence>
<comment type="subunit">
    <text evidence="5">Heterooligomer composed of large and small subunits.</text>
</comment>
<dbReference type="InterPro" id="IPR020579">
    <property type="entry name" value="Exonuc_VII_lsu_C"/>
</dbReference>
<evidence type="ECO:0000313" key="10">
    <source>
        <dbReference type="Proteomes" id="UP000019246"/>
    </source>
</evidence>
<evidence type="ECO:0000256" key="2">
    <source>
        <dbReference type="ARBA" id="ARBA00022722"/>
    </source>
</evidence>
<protein>
    <recommendedName>
        <fullName evidence="5">Exodeoxyribonuclease 7 large subunit</fullName>
        <ecNumber evidence="5">3.1.11.6</ecNumber>
    </recommendedName>
    <alternativeName>
        <fullName evidence="5">Exodeoxyribonuclease VII large subunit</fullName>
        <shortName evidence="5">Exonuclease VII large subunit</shortName>
    </alternativeName>
</protein>
<evidence type="ECO:0000256" key="6">
    <source>
        <dbReference type="RuleBase" id="RU004355"/>
    </source>
</evidence>
<name>W7AWE4_9LIST</name>
<dbReference type="GO" id="GO:0009318">
    <property type="term" value="C:exodeoxyribonuclease VII complex"/>
    <property type="evidence" value="ECO:0007669"/>
    <property type="project" value="UniProtKB-UniRule"/>
</dbReference>
<keyword evidence="2 5" id="KW-0540">Nuclease</keyword>